<sequence length="182" mass="20133">MKRVPILTTTADVRRMLARHNVQGVTDVAILYEKFVPKKQALITLSRPTFLRDNLRALENATLSGSFITSEAADYSESGPPPSTFGNGPHAGVDDGGKSVLLSWFPSTMDMSHLVPVLQKYQLAGSFKESVIPTDSTAKLPISVLVKTASESEAYRIVRDLHMTNPLEKMRWSKLIQARIIH</sequence>
<evidence type="ECO:0000313" key="3">
    <source>
        <dbReference type="Proteomes" id="UP000053593"/>
    </source>
</evidence>
<proteinExistence type="predicted"/>
<accession>A0A0D0CBE9</accession>
<organism evidence="2 3">
    <name type="scientific">Collybiopsis luxurians FD-317 M1</name>
    <dbReference type="NCBI Taxonomy" id="944289"/>
    <lineage>
        <taxon>Eukaryota</taxon>
        <taxon>Fungi</taxon>
        <taxon>Dikarya</taxon>
        <taxon>Basidiomycota</taxon>
        <taxon>Agaricomycotina</taxon>
        <taxon>Agaricomycetes</taxon>
        <taxon>Agaricomycetidae</taxon>
        <taxon>Agaricales</taxon>
        <taxon>Marasmiineae</taxon>
        <taxon>Omphalotaceae</taxon>
        <taxon>Collybiopsis</taxon>
        <taxon>Collybiopsis luxurians</taxon>
    </lineage>
</organism>
<evidence type="ECO:0000313" key="2">
    <source>
        <dbReference type="EMBL" id="KIK59814.1"/>
    </source>
</evidence>
<dbReference type="Proteomes" id="UP000053593">
    <property type="component" value="Unassembled WGS sequence"/>
</dbReference>
<protein>
    <submittedName>
        <fullName evidence="2">Uncharacterized protein</fullName>
    </submittedName>
</protein>
<dbReference type="AlphaFoldDB" id="A0A0D0CBE9"/>
<dbReference type="EMBL" id="KN834778">
    <property type="protein sequence ID" value="KIK59814.1"/>
    <property type="molecule type" value="Genomic_DNA"/>
</dbReference>
<evidence type="ECO:0000256" key="1">
    <source>
        <dbReference type="SAM" id="MobiDB-lite"/>
    </source>
</evidence>
<keyword evidence="3" id="KW-1185">Reference proteome</keyword>
<gene>
    <name evidence="2" type="ORF">GYMLUDRAFT_245023</name>
</gene>
<name>A0A0D0CBE9_9AGAR</name>
<feature type="region of interest" description="Disordered" evidence="1">
    <location>
        <begin position="72"/>
        <end position="91"/>
    </location>
</feature>
<dbReference type="OrthoDB" id="5541797at2759"/>
<dbReference type="HOGENOM" id="CLU_085824_0_0_1"/>
<reference evidence="2 3" key="1">
    <citation type="submission" date="2014-04" db="EMBL/GenBank/DDBJ databases">
        <title>Evolutionary Origins and Diversification of the Mycorrhizal Mutualists.</title>
        <authorList>
            <consortium name="DOE Joint Genome Institute"/>
            <consortium name="Mycorrhizal Genomics Consortium"/>
            <person name="Kohler A."/>
            <person name="Kuo A."/>
            <person name="Nagy L.G."/>
            <person name="Floudas D."/>
            <person name="Copeland A."/>
            <person name="Barry K.W."/>
            <person name="Cichocki N."/>
            <person name="Veneault-Fourrey C."/>
            <person name="LaButti K."/>
            <person name="Lindquist E.A."/>
            <person name="Lipzen A."/>
            <person name="Lundell T."/>
            <person name="Morin E."/>
            <person name="Murat C."/>
            <person name="Riley R."/>
            <person name="Ohm R."/>
            <person name="Sun H."/>
            <person name="Tunlid A."/>
            <person name="Henrissat B."/>
            <person name="Grigoriev I.V."/>
            <person name="Hibbett D.S."/>
            <person name="Martin F."/>
        </authorList>
    </citation>
    <scope>NUCLEOTIDE SEQUENCE [LARGE SCALE GENOMIC DNA]</scope>
    <source>
        <strain evidence="2 3">FD-317 M1</strain>
    </source>
</reference>